<sequence>MRLSAIAITFHAIDSIQYVSAMDPIIDLGYVKYKGIFNATSRTNQWYGIRYAQPPIGELRWQTPRDIEVHNNYSSSIFDATVAGPSCVQGSPPWPGATFDPLTSESSEDCLLLNVLAPIEPASATLPVLVQIHGGGYNTGSSQNFPGNALVYQSQGGLIYVSVQYRLGAYGFLGGAEVTENGVANVGLLDQRAALNWVQRHIGAFGGDPAKVTIIGASAGGGSVINQMIIYGGESNPPFRAVIADYPWMQPFHNDSIIQRQYGHLLSGANCSDIACLRSLSSEDLATASILSYSTAYANGEYGFGDYYYGPYVDGNVIRDLPSQEFKTGQFAKVPLLITREGYEGAIFSNTSETTTSEVQQGLETLFPNARWSFFDRLYQLYPRTAYNSTYFQRQQLFGDFIIACPTYYLGAAVSDSGNSVYKMNFDAGSQVHGALVPFLESLNLAASMIRSYYISFATSLDPNAVTYTNASLPRWPRYQDDESDSFTVLNVTYGGIEAAPDNDVSPQCDFFHSQSYIVRN</sequence>
<dbReference type="InterPro" id="IPR029058">
    <property type="entry name" value="AB_hydrolase_fold"/>
</dbReference>
<accession>A0A5N6V996</accession>
<dbReference type="EMBL" id="ML738588">
    <property type="protein sequence ID" value="KAE8167598.1"/>
    <property type="molecule type" value="Genomic_DNA"/>
</dbReference>
<feature type="domain" description="Carboxylesterase type B" evidence="4">
    <location>
        <begin position="38"/>
        <end position="479"/>
    </location>
</feature>
<dbReference type="OrthoDB" id="408631at2759"/>
<evidence type="ECO:0000259" key="4">
    <source>
        <dbReference type="Pfam" id="PF00135"/>
    </source>
</evidence>
<protein>
    <recommendedName>
        <fullName evidence="3">Carboxylic ester hydrolase</fullName>
        <ecNumber evidence="3">3.1.1.-</ecNumber>
    </recommendedName>
</protein>
<dbReference type="PROSITE" id="PS00122">
    <property type="entry name" value="CARBOXYLESTERASE_B_1"/>
    <property type="match status" value="1"/>
</dbReference>
<dbReference type="GO" id="GO:0016787">
    <property type="term" value="F:hydrolase activity"/>
    <property type="evidence" value="ECO:0007669"/>
    <property type="project" value="UniProtKB-KW"/>
</dbReference>
<dbReference type="AlphaFoldDB" id="A0A5N6V996"/>
<dbReference type="Proteomes" id="UP000326950">
    <property type="component" value="Unassembled WGS sequence"/>
</dbReference>
<dbReference type="InterPro" id="IPR019826">
    <property type="entry name" value="Carboxylesterase_B_AS"/>
</dbReference>
<evidence type="ECO:0000313" key="5">
    <source>
        <dbReference type="EMBL" id="KAE8167598.1"/>
    </source>
</evidence>
<name>A0A5N6V996_ASPTM</name>
<evidence type="ECO:0000256" key="2">
    <source>
        <dbReference type="ARBA" id="ARBA00022801"/>
    </source>
</evidence>
<keyword evidence="2 3" id="KW-0378">Hydrolase</keyword>
<dbReference type="EC" id="3.1.1.-" evidence="3"/>
<organism evidence="5 6">
    <name type="scientific">Aspergillus tamarii</name>
    <dbReference type="NCBI Taxonomy" id="41984"/>
    <lineage>
        <taxon>Eukaryota</taxon>
        <taxon>Fungi</taxon>
        <taxon>Dikarya</taxon>
        <taxon>Ascomycota</taxon>
        <taxon>Pezizomycotina</taxon>
        <taxon>Eurotiomycetes</taxon>
        <taxon>Eurotiomycetidae</taxon>
        <taxon>Eurotiales</taxon>
        <taxon>Aspergillaceae</taxon>
        <taxon>Aspergillus</taxon>
        <taxon>Aspergillus subgen. Circumdati</taxon>
    </lineage>
</organism>
<evidence type="ECO:0000256" key="3">
    <source>
        <dbReference type="RuleBase" id="RU361235"/>
    </source>
</evidence>
<proteinExistence type="inferred from homology"/>
<evidence type="ECO:0000313" key="6">
    <source>
        <dbReference type="Proteomes" id="UP000326950"/>
    </source>
</evidence>
<dbReference type="InterPro" id="IPR002018">
    <property type="entry name" value="CarbesteraseB"/>
</dbReference>
<dbReference type="Gene3D" id="3.40.50.1820">
    <property type="entry name" value="alpha/beta hydrolase"/>
    <property type="match status" value="1"/>
</dbReference>
<dbReference type="PANTHER" id="PTHR11559">
    <property type="entry name" value="CARBOXYLESTERASE"/>
    <property type="match status" value="1"/>
</dbReference>
<dbReference type="Pfam" id="PF00135">
    <property type="entry name" value="COesterase"/>
    <property type="match status" value="1"/>
</dbReference>
<dbReference type="SUPFAM" id="SSF53474">
    <property type="entry name" value="alpha/beta-Hydrolases"/>
    <property type="match status" value="1"/>
</dbReference>
<reference evidence="5 6" key="1">
    <citation type="submission" date="2019-04" db="EMBL/GenBank/DDBJ databases">
        <title>Friends and foes A comparative genomics study of 23 Aspergillus species from section Flavi.</title>
        <authorList>
            <consortium name="DOE Joint Genome Institute"/>
            <person name="Kjaerbolling I."/>
            <person name="Vesth T."/>
            <person name="Frisvad J.C."/>
            <person name="Nybo J.L."/>
            <person name="Theobald S."/>
            <person name="Kildgaard S."/>
            <person name="Isbrandt T."/>
            <person name="Kuo A."/>
            <person name="Sato A."/>
            <person name="Lyhne E.K."/>
            <person name="Kogle M.E."/>
            <person name="Wiebenga A."/>
            <person name="Kun R.S."/>
            <person name="Lubbers R.J."/>
            <person name="Makela M.R."/>
            <person name="Barry K."/>
            <person name="Chovatia M."/>
            <person name="Clum A."/>
            <person name="Daum C."/>
            <person name="Haridas S."/>
            <person name="He G."/>
            <person name="LaButti K."/>
            <person name="Lipzen A."/>
            <person name="Mondo S."/>
            <person name="Riley R."/>
            <person name="Salamov A."/>
            <person name="Simmons B.A."/>
            <person name="Magnuson J.K."/>
            <person name="Henrissat B."/>
            <person name="Mortensen U.H."/>
            <person name="Larsen T.O."/>
            <person name="Devries R.P."/>
            <person name="Grigoriev I.V."/>
            <person name="Machida M."/>
            <person name="Baker S.E."/>
            <person name="Andersen M.R."/>
        </authorList>
    </citation>
    <scope>NUCLEOTIDE SEQUENCE [LARGE SCALE GENOMIC DNA]</scope>
    <source>
        <strain evidence="5 6">CBS 117626</strain>
    </source>
</reference>
<dbReference type="InterPro" id="IPR050309">
    <property type="entry name" value="Type-B_Carboxylest/Lipase"/>
</dbReference>
<gene>
    <name evidence="5" type="ORF">BDV40DRAFT_284535</name>
</gene>
<comment type="similarity">
    <text evidence="1 3">Belongs to the type-B carboxylesterase/lipase family.</text>
</comment>
<evidence type="ECO:0000256" key="1">
    <source>
        <dbReference type="ARBA" id="ARBA00005964"/>
    </source>
</evidence>
<keyword evidence="6" id="KW-1185">Reference proteome</keyword>